<comment type="caution">
    <text evidence="2">The sequence shown here is derived from an EMBL/GenBank/DDBJ whole genome shotgun (WGS) entry which is preliminary data.</text>
</comment>
<accession>A0A0J0YR65</accession>
<dbReference type="PROSITE" id="PS51318">
    <property type="entry name" value="TAT"/>
    <property type="match status" value="1"/>
</dbReference>
<evidence type="ECO:0000313" key="2">
    <source>
        <dbReference type="EMBL" id="KLT72605.1"/>
    </source>
</evidence>
<dbReference type="SUPFAM" id="SSF63829">
    <property type="entry name" value="Calcium-dependent phosphotriesterase"/>
    <property type="match status" value="1"/>
</dbReference>
<dbReference type="InterPro" id="IPR006311">
    <property type="entry name" value="TAT_signal"/>
</dbReference>
<evidence type="ECO:0000256" key="1">
    <source>
        <dbReference type="SAM" id="MobiDB-lite"/>
    </source>
</evidence>
<dbReference type="STRING" id="1470200.PL75_06865"/>
<dbReference type="EMBL" id="JTDO01000010">
    <property type="protein sequence ID" value="KLT72605.1"/>
    <property type="molecule type" value="Genomic_DNA"/>
</dbReference>
<dbReference type="PATRIC" id="fig|1470200.3.peg.242"/>
<dbReference type="InterPro" id="IPR008557">
    <property type="entry name" value="PhoX"/>
</dbReference>
<dbReference type="AlphaFoldDB" id="A0A0J0YR65"/>
<feature type="region of interest" description="Disordered" evidence="1">
    <location>
        <begin position="614"/>
        <end position="642"/>
    </location>
</feature>
<dbReference type="Proteomes" id="UP000036027">
    <property type="component" value="Unassembled WGS sequence"/>
</dbReference>
<reference evidence="2 3" key="1">
    <citation type="submission" date="2014-11" db="EMBL/GenBank/DDBJ databases">
        <title>Genome of a novel goose pathogen.</title>
        <authorList>
            <person name="Hansen C.M."/>
            <person name="Hueffer K."/>
            <person name="Choi S.C."/>
        </authorList>
    </citation>
    <scope>NUCLEOTIDE SEQUENCE [LARGE SCALE GENOMIC DNA]</scope>
    <source>
        <strain evidence="2 3">KH1503</strain>
    </source>
</reference>
<sequence>MGRPLKNHLIKNSHADEISNESSNTAFSHVMNVHVSRRSILQSSSALGVAAVLPLGLFGGHSSTQAAVLESRMQRAKKLNFHSVPFSTQDQVIVPKGYTARAFYKWGDPVGIPGKMPVFKTDASNTTQEQALQAGMHHDGMAFFPLPLGSESSNHGLLAMNHEYVDNGLLFKDGTANWDLNKARKSQNAMGVSVIEVKKGARGWDVVRPSRYARRITPHTPMGVTGPARGHRLMKTHADSRGERILGTMQNCANGYTPWGTYLTCEENWSDIFTNPSGKITPLEKRYGIGQNDDSYRWSEVDDRFNSEKNPNEPNRFGWIVEIDPFDPKSTPRKHTSLGRFKHEGAKVTVTPNGQLAVYMGDDQRFEYIYKFVSKNKYQPNNRAANMRLLEEGILYVARFNEDGSGDWLPLIHGQNGLTVENGFEDQGEVLVKTRMAADMLGATKMDRPEWITADPFISGSIYCTLTNNNQRGQAGKPSADAANPRNDNRFGHIIHWQESNGDGTQVTFKWDILVLAGNKNAVKAEHQGNINGDDFGSPDGLAFDNRGVLWIQTDVSTSTLNAKEYAGMGNNQMVATIPGTNEYRRFLTGPNGSEITGIAFTPDNRTMFINIQHPGEPSEGDTDPANPLAISSWPDGPQGGRPRAATVVITKDDGGIIGS</sequence>
<gene>
    <name evidence="2" type="ORF">PL75_06865</name>
</gene>
<dbReference type="RefSeq" id="WP_047761189.1">
    <property type="nucleotide sequence ID" value="NZ_CP091510.1"/>
</dbReference>
<evidence type="ECO:0000313" key="3">
    <source>
        <dbReference type="Proteomes" id="UP000036027"/>
    </source>
</evidence>
<protein>
    <submittedName>
        <fullName evidence="2">Tat pathway signal protein</fullName>
    </submittedName>
</protein>
<dbReference type="PANTHER" id="PTHR35399:SF2">
    <property type="entry name" value="DUF839 DOMAIN-CONTAINING PROTEIN"/>
    <property type="match status" value="1"/>
</dbReference>
<dbReference type="PANTHER" id="PTHR35399">
    <property type="entry name" value="SLR8030 PROTEIN"/>
    <property type="match status" value="1"/>
</dbReference>
<keyword evidence="3" id="KW-1185">Reference proteome</keyword>
<dbReference type="OrthoDB" id="9801383at2"/>
<dbReference type="Pfam" id="PF05787">
    <property type="entry name" value="PhoX"/>
    <property type="match status" value="1"/>
</dbReference>
<organism evidence="2 3">
    <name type="scientific">Neisseria arctica</name>
    <dbReference type="NCBI Taxonomy" id="1470200"/>
    <lineage>
        <taxon>Bacteria</taxon>
        <taxon>Pseudomonadati</taxon>
        <taxon>Pseudomonadota</taxon>
        <taxon>Betaproteobacteria</taxon>
        <taxon>Neisseriales</taxon>
        <taxon>Neisseriaceae</taxon>
        <taxon>Neisseria</taxon>
    </lineage>
</organism>
<proteinExistence type="predicted"/>
<name>A0A0J0YR65_9NEIS</name>